<dbReference type="EMBL" id="FRAJ01000015">
    <property type="protein sequence ID" value="SHK35935.1"/>
    <property type="molecule type" value="Genomic_DNA"/>
</dbReference>
<protein>
    <submittedName>
        <fullName evidence="1">Uncharacterized protein</fullName>
    </submittedName>
</protein>
<dbReference type="STRING" id="1121266.SAMN02745883_01883"/>
<evidence type="ECO:0000313" key="1">
    <source>
        <dbReference type="EMBL" id="SHK35935.1"/>
    </source>
</evidence>
<keyword evidence="2" id="KW-1185">Reference proteome</keyword>
<sequence length="56" mass="6424">MKFIGNLIEKFKNITNSSNLKNNINRNNNLINLRDTNVSNGEDSGFVYSDDNEKMD</sequence>
<reference evidence="1 2" key="1">
    <citation type="submission" date="2016-11" db="EMBL/GenBank/DDBJ databases">
        <authorList>
            <person name="Jaros S."/>
            <person name="Januszkiewicz K."/>
            <person name="Wedrychowicz H."/>
        </authorList>
    </citation>
    <scope>NUCLEOTIDE SEQUENCE [LARGE SCALE GENOMIC DNA]</scope>
    <source>
        <strain evidence="1 2">DSM 14501</strain>
    </source>
</reference>
<accession>A0A1M6RU03</accession>
<dbReference type="Proteomes" id="UP000184082">
    <property type="component" value="Unassembled WGS sequence"/>
</dbReference>
<dbReference type="AlphaFoldDB" id="A0A1M6RU03"/>
<gene>
    <name evidence="1" type="ORF">SAMN02745883_01883</name>
</gene>
<name>A0A1M6RU03_9FIRM</name>
<organism evidence="1 2">
    <name type="scientific">Caminicella sporogenes DSM 14501</name>
    <dbReference type="NCBI Taxonomy" id="1121266"/>
    <lineage>
        <taxon>Bacteria</taxon>
        <taxon>Bacillati</taxon>
        <taxon>Bacillota</taxon>
        <taxon>Clostridia</taxon>
        <taxon>Peptostreptococcales</taxon>
        <taxon>Caminicellaceae</taxon>
        <taxon>Caminicella</taxon>
    </lineage>
</organism>
<proteinExistence type="predicted"/>
<evidence type="ECO:0000313" key="2">
    <source>
        <dbReference type="Proteomes" id="UP000184082"/>
    </source>
</evidence>